<dbReference type="EMBL" id="WTPW01000297">
    <property type="protein sequence ID" value="KAF0525607.1"/>
    <property type="molecule type" value="Genomic_DNA"/>
</dbReference>
<accession>A0A8H4ENN1</accession>
<proteinExistence type="predicted"/>
<protein>
    <submittedName>
        <fullName evidence="1">Uncharacterized protein</fullName>
    </submittedName>
</protein>
<name>A0A8H4ENN1_GIGMA</name>
<dbReference type="Proteomes" id="UP000439903">
    <property type="component" value="Unassembled WGS sequence"/>
</dbReference>
<keyword evidence="2" id="KW-1185">Reference proteome</keyword>
<evidence type="ECO:0000313" key="2">
    <source>
        <dbReference type="Proteomes" id="UP000439903"/>
    </source>
</evidence>
<evidence type="ECO:0000313" key="1">
    <source>
        <dbReference type="EMBL" id="KAF0525607.1"/>
    </source>
</evidence>
<dbReference type="AlphaFoldDB" id="A0A8H4ENN1"/>
<gene>
    <name evidence="1" type="ORF">F8M41_014426</name>
</gene>
<dbReference type="OrthoDB" id="2425056at2759"/>
<sequence length="197" mass="22565">MDWFQSNISKVDVSDQNFVNICSNCIKNYKDDETIETIDLTEQSFTTNFSMSSNLPNINNKLVVETPVTIEAPVAIEVPITNTPDIFIICTLPKQWGKIELGHICYQISNTSTANHYDLKSDGAVKAFVAEIKHKKNLQLCVYQEPKNKNIHYEESNQPNKRIHTLETDSNTIATLNTIKKIFMIIFQLVQYIYKDV</sequence>
<comment type="caution">
    <text evidence="1">The sequence shown here is derived from an EMBL/GenBank/DDBJ whole genome shotgun (WGS) entry which is preliminary data.</text>
</comment>
<organism evidence="1 2">
    <name type="scientific">Gigaspora margarita</name>
    <dbReference type="NCBI Taxonomy" id="4874"/>
    <lineage>
        <taxon>Eukaryota</taxon>
        <taxon>Fungi</taxon>
        <taxon>Fungi incertae sedis</taxon>
        <taxon>Mucoromycota</taxon>
        <taxon>Glomeromycotina</taxon>
        <taxon>Glomeromycetes</taxon>
        <taxon>Diversisporales</taxon>
        <taxon>Gigasporaceae</taxon>
        <taxon>Gigaspora</taxon>
    </lineage>
</organism>
<reference evidence="1 2" key="1">
    <citation type="journal article" date="2019" name="Environ. Microbiol.">
        <title>At the nexus of three kingdoms: the genome of the mycorrhizal fungus Gigaspora margarita provides insights into plant, endobacterial and fungal interactions.</title>
        <authorList>
            <person name="Venice F."/>
            <person name="Ghignone S."/>
            <person name="Salvioli di Fossalunga A."/>
            <person name="Amselem J."/>
            <person name="Novero M."/>
            <person name="Xianan X."/>
            <person name="Sedzielewska Toro K."/>
            <person name="Morin E."/>
            <person name="Lipzen A."/>
            <person name="Grigoriev I.V."/>
            <person name="Henrissat B."/>
            <person name="Martin F.M."/>
            <person name="Bonfante P."/>
        </authorList>
    </citation>
    <scope>NUCLEOTIDE SEQUENCE [LARGE SCALE GENOMIC DNA]</scope>
    <source>
        <strain evidence="1 2">BEG34</strain>
    </source>
</reference>